<keyword evidence="12" id="KW-1185">Reference proteome</keyword>
<feature type="transmembrane region" description="Helical" evidence="10">
    <location>
        <begin position="107"/>
        <end position="127"/>
    </location>
</feature>
<dbReference type="GO" id="GO:0140114">
    <property type="term" value="P:cellular detoxification of fluoride"/>
    <property type="evidence" value="ECO:0007669"/>
    <property type="project" value="UniProtKB-UniRule"/>
</dbReference>
<organism evidence="11 12">
    <name type="scientific">Hydrogenibacillus schlegelii</name>
    <name type="common">Bacillus schlegelii</name>
    <dbReference type="NCBI Taxonomy" id="1484"/>
    <lineage>
        <taxon>Bacteria</taxon>
        <taxon>Bacillati</taxon>
        <taxon>Bacillota</taxon>
        <taxon>Bacilli</taxon>
        <taxon>Bacillales</taxon>
        <taxon>Bacillales Family X. Incertae Sedis</taxon>
        <taxon>Hydrogenibacillus</taxon>
    </lineage>
</organism>
<dbReference type="EMBL" id="JXBB01000060">
    <property type="protein sequence ID" value="OAR03422.1"/>
    <property type="molecule type" value="Genomic_DNA"/>
</dbReference>
<evidence type="ECO:0000256" key="7">
    <source>
        <dbReference type="ARBA" id="ARBA00035120"/>
    </source>
</evidence>
<evidence type="ECO:0000256" key="2">
    <source>
        <dbReference type="ARBA" id="ARBA00022475"/>
    </source>
</evidence>
<name>A0A179INI0_HYDSH</name>
<dbReference type="GO" id="GO:0005886">
    <property type="term" value="C:plasma membrane"/>
    <property type="evidence" value="ECO:0007669"/>
    <property type="project" value="UniProtKB-SubCell"/>
</dbReference>
<reference evidence="11 12" key="1">
    <citation type="submission" date="2015-09" db="EMBL/GenBank/DDBJ databases">
        <title>Draft genome sequence of Hydrogenibacillus schlegelii DSM 2000.</title>
        <authorList>
            <person name="Hemp J."/>
        </authorList>
    </citation>
    <scope>NUCLEOTIDE SEQUENCE [LARGE SCALE GENOMIC DNA]</scope>
    <source>
        <strain evidence="11 12">MA 48</strain>
    </source>
</reference>
<evidence type="ECO:0000256" key="3">
    <source>
        <dbReference type="ARBA" id="ARBA00022692"/>
    </source>
</evidence>
<comment type="caution">
    <text evidence="11">The sequence shown here is derived from an EMBL/GenBank/DDBJ whole genome shotgun (WGS) entry which is preliminary data.</text>
</comment>
<dbReference type="OrthoDB" id="9815830at2"/>
<dbReference type="PANTHER" id="PTHR28259:SF1">
    <property type="entry name" value="FLUORIDE EXPORT PROTEIN 1-RELATED"/>
    <property type="match status" value="1"/>
</dbReference>
<comment type="catalytic activity">
    <reaction evidence="8">
        <text>fluoride(in) = fluoride(out)</text>
        <dbReference type="Rhea" id="RHEA:76159"/>
        <dbReference type="ChEBI" id="CHEBI:17051"/>
    </reaction>
    <physiologicalReaction direction="left-to-right" evidence="8">
        <dbReference type="Rhea" id="RHEA:76160"/>
    </physiologicalReaction>
</comment>
<keyword evidence="5 10" id="KW-0472">Membrane</keyword>
<evidence type="ECO:0000313" key="12">
    <source>
        <dbReference type="Proteomes" id="UP000243024"/>
    </source>
</evidence>
<proteinExistence type="inferred from homology"/>
<keyword evidence="4 10" id="KW-1133">Transmembrane helix</keyword>
<feature type="binding site" evidence="10">
    <location>
        <position position="95"/>
    </location>
    <ligand>
        <name>Na(+)</name>
        <dbReference type="ChEBI" id="CHEBI:29101"/>
        <note>structural</note>
    </ligand>
</feature>
<evidence type="ECO:0000256" key="10">
    <source>
        <dbReference type="HAMAP-Rule" id="MF_00454"/>
    </source>
</evidence>
<dbReference type="Proteomes" id="UP000243024">
    <property type="component" value="Unassembled WGS sequence"/>
</dbReference>
<protein>
    <recommendedName>
        <fullName evidence="10">Fluoride-specific ion channel FluC</fullName>
    </recommendedName>
</protein>
<keyword evidence="2 10" id="KW-1003">Cell membrane</keyword>
<evidence type="ECO:0000256" key="6">
    <source>
        <dbReference type="ARBA" id="ARBA00023303"/>
    </source>
</evidence>
<gene>
    <name evidence="10" type="primary">fluC</name>
    <name evidence="10" type="synonym">crcB</name>
    <name evidence="11" type="ORF">SA87_01440</name>
</gene>
<dbReference type="PANTHER" id="PTHR28259">
    <property type="entry name" value="FLUORIDE EXPORT PROTEIN 1-RELATED"/>
    <property type="match status" value="1"/>
</dbReference>
<feature type="binding site" evidence="10">
    <location>
        <position position="92"/>
    </location>
    <ligand>
        <name>Na(+)</name>
        <dbReference type="ChEBI" id="CHEBI:29101"/>
        <note>structural</note>
    </ligand>
</feature>
<dbReference type="STRING" id="1484.SA87_01440"/>
<evidence type="ECO:0000256" key="1">
    <source>
        <dbReference type="ARBA" id="ARBA00004651"/>
    </source>
</evidence>
<dbReference type="Pfam" id="PF02537">
    <property type="entry name" value="CRCB"/>
    <property type="match status" value="1"/>
</dbReference>
<evidence type="ECO:0000313" key="11">
    <source>
        <dbReference type="EMBL" id="OAR03422.1"/>
    </source>
</evidence>
<feature type="transmembrane region" description="Helical" evidence="10">
    <location>
        <begin position="83"/>
        <end position="101"/>
    </location>
</feature>
<dbReference type="AlphaFoldDB" id="A0A179INI0"/>
<evidence type="ECO:0000256" key="9">
    <source>
        <dbReference type="ARBA" id="ARBA00049940"/>
    </source>
</evidence>
<keyword evidence="10" id="KW-0479">Metal-binding</keyword>
<evidence type="ECO:0000256" key="8">
    <source>
        <dbReference type="ARBA" id="ARBA00035585"/>
    </source>
</evidence>
<feature type="transmembrane region" description="Helical" evidence="10">
    <location>
        <begin position="51"/>
        <end position="71"/>
    </location>
</feature>
<keyword evidence="6 10" id="KW-0407">Ion channel</keyword>
<dbReference type="InterPro" id="IPR003691">
    <property type="entry name" value="FluC"/>
</dbReference>
<keyword evidence="3 10" id="KW-0812">Transmembrane</keyword>
<comment type="similarity">
    <text evidence="7 10">Belongs to the fluoride channel Fluc/FEX (TC 1.A.43) family.</text>
</comment>
<keyword evidence="10" id="KW-0813">Transport</keyword>
<keyword evidence="10" id="KW-0915">Sodium</keyword>
<dbReference type="GO" id="GO:0062054">
    <property type="term" value="F:fluoride channel activity"/>
    <property type="evidence" value="ECO:0007669"/>
    <property type="project" value="UniProtKB-UniRule"/>
</dbReference>
<keyword evidence="10" id="KW-0406">Ion transport</keyword>
<comment type="activity regulation">
    <text evidence="10">Na(+) is not transported, but it plays an essential structural role and its presence is essential for fluoride channel function.</text>
</comment>
<feature type="transmembrane region" description="Helical" evidence="10">
    <location>
        <begin position="21"/>
        <end position="39"/>
    </location>
</feature>
<dbReference type="RefSeq" id="WP_082718482.1">
    <property type="nucleotide sequence ID" value="NZ_JBFMHT010000307.1"/>
</dbReference>
<comment type="function">
    <text evidence="9 10">Fluoride-specific ion channel. Important for reducing fluoride concentration in the cell, thus reducing its toxicity.</text>
</comment>
<evidence type="ECO:0000256" key="4">
    <source>
        <dbReference type="ARBA" id="ARBA00022989"/>
    </source>
</evidence>
<comment type="subcellular location">
    <subcellularLocation>
        <location evidence="1 10">Cell membrane</location>
        <topology evidence="1 10">Multi-pass membrane protein</topology>
    </subcellularLocation>
</comment>
<evidence type="ECO:0000256" key="5">
    <source>
        <dbReference type="ARBA" id="ARBA00023136"/>
    </source>
</evidence>
<dbReference type="HAMAP" id="MF_00454">
    <property type="entry name" value="FluC"/>
    <property type="match status" value="1"/>
</dbReference>
<accession>A0A179INI0</accession>
<dbReference type="GO" id="GO:0046872">
    <property type="term" value="F:metal ion binding"/>
    <property type="evidence" value="ECO:0007669"/>
    <property type="project" value="UniProtKB-KW"/>
</dbReference>
<sequence>MTERGEGEQMRGSVRPSFRGLDVLAVGAFGGLGSLVRWAAGEGLPKAGVPWGTVAVNLAGAFGMGLLAEAVRRDRSPESARRLLWYGTGFLGGLTTFSAFSGEAVHLGAGAGIGYGVFSLLAGWAALRAGRRLSAGASGRSAAERRAGQR</sequence>